<dbReference type="InParanoid" id="A0A2T3ASQ3"/>
<protein>
    <submittedName>
        <fullName evidence="2">Uncharacterized protein</fullName>
    </submittedName>
</protein>
<dbReference type="AlphaFoldDB" id="A0A2T3ASQ3"/>
<name>A0A2T3ASQ3_AMORE</name>
<accession>A0A2T3ASQ3</accession>
<gene>
    <name evidence="2" type="ORF">M430DRAFT_36807</name>
</gene>
<dbReference type="EMBL" id="KZ679016">
    <property type="protein sequence ID" value="PSS10500.1"/>
    <property type="molecule type" value="Genomic_DNA"/>
</dbReference>
<feature type="transmembrane region" description="Helical" evidence="1">
    <location>
        <begin position="46"/>
        <end position="71"/>
    </location>
</feature>
<sequence>MSGTRAFSVLSKVRALARAAEAHPFQRYPVTQKPAPADWNTHIQRVAGTALADLGCVAIFAGWPLVVAAIMNGHVH</sequence>
<evidence type="ECO:0000313" key="3">
    <source>
        <dbReference type="Proteomes" id="UP000241818"/>
    </source>
</evidence>
<dbReference type="RefSeq" id="XP_024717679.1">
    <property type="nucleotide sequence ID" value="XM_024866999.1"/>
</dbReference>
<keyword evidence="1" id="KW-0812">Transmembrane</keyword>
<keyword evidence="3" id="KW-1185">Reference proteome</keyword>
<organism evidence="2 3">
    <name type="scientific">Amorphotheca resinae ATCC 22711</name>
    <dbReference type="NCBI Taxonomy" id="857342"/>
    <lineage>
        <taxon>Eukaryota</taxon>
        <taxon>Fungi</taxon>
        <taxon>Dikarya</taxon>
        <taxon>Ascomycota</taxon>
        <taxon>Pezizomycotina</taxon>
        <taxon>Leotiomycetes</taxon>
        <taxon>Helotiales</taxon>
        <taxon>Amorphothecaceae</taxon>
        <taxon>Amorphotheca</taxon>
    </lineage>
</organism>
<reference evidence="2 3" key="1">
    <citation type="journal article" date="2018" name="New Phytol.">
        <title>Comparative genomics and transcriptomics depict ericoid mycorrhizal fungi as versatile saprotrophs and plant mutualists.</title>
        <authorList>
            <person name="Martino E."/>
            <person name="Morin E."/>
            <person name="Grelet G.A."/>
            <person name="Kuo A."/>
            <person name="Kohler A."/>
            <person name="Daghino S."/>
            <person name="Barry K.W."/>
            <person name="Cichocki N."/>
            <person name="Clum A."/>
            <person name="Dockter R.B."/>
            <person name="Hainaut M."/>
            <person name="Kuo R.C."/>
            <person name="LaButti K."/>
            <person name="Lindahl B.D."/>
            <person name="Lindquist E.A."/>
            <person name="Lipzen A."/>
            <person name="Khouja H.R."/>
            <person name="Magnuson J."/>
            <person name="Murat C."/>
            <person name="Ohm R.A."/>
            <person name="Singer S.W."/>
            <person name="Spatafora J.W."/>
            <person name="Wang M."/>
            <person name="Veneault-Fourrey C."/>
            <person name="Henrissat B."/>
            <person name="Grigoriev I.V."/>
            <person name="Martin F.M."/>
            <person name="Perotto S."/>
        </authorList>
    </citation>
    <scope>NUCLEOTIDE SEQUENCE [LARGE SCALE GENOMIC DNA]</scope>
    <source>
        <strain evidence="2 3">ATCC 22711</strain>
    </source>
</reference>
<evidence type="ECO:0000313" key="2">
    <source>
        <dbReference type="EMBL" id="PSS10500.1"/>
    </source>
</evidence>
<keyword evidence="1" id="KW-1133">Transmembrane helix</keyword>
<proteinExistence type="predicted"/>
<dbReference type="GeneID" id="36575080"/>
<evidence type="ECO:0000256" key="1">
    <source>
        <dbReference type="SAM" id="Phobius"/>
    </source>
</evidence>
<dbReference type="Proteomes" id="UP000241818">
    <property type="component" value="Unassembled WGS sequence"/>
</dbReference>
<dbReference type="OrthoDB" id="4829316at2759"/>
<keyword evidence="1" id="KW-0472">Membrane</keyword>